<gene>
    <name evidence="2" type="ORF">M0813_07424</name>
</gene>
<accession>A0ABQ8XB87</accession>
<feature type="region of interest" description="Disordered" evidence="1">
    <location>
        <begin position="201"/>
        <end position="220"/>
    </location>
</feature>
<proteinExistence type="predicted"/>
<sequence length="628" mass="73946">MNDGIKTTDFFGLEEKLLNLDSDEFNEITNYFSSLTPYNLFDSTDLPSLEENFEPLATNELKIDFKYPPITNQRFTLLNNSNSDSSFCLGSFHNSEKEYTTKTNINENKQETEINKITKQKNNENNIKYKDIELFPISTLQDEHNIKELSIEDLISKIETNQKDSDQKQKSSLSRTTNIKRNIHMNAKTNSNVNTIKKKYENQDCKQNEENSVPKTQTQTKYRKREVFENDEDDEYSKKRTKSNIVEYGKQIFKLVAGQMWVISGGSSYRKLSPYTNKLITKLGQVLKASDKETKNFENNLKYLLTNSRRTFTEFVLEILIGVLSLIHLEDEIGKVEENNNQKHSLEDWIKKDQSVVKDCDTKIETEQEQENDEDEDEDEKVSENLDSIRHNANLPQISKKLFQTLFQIAETQDNKSNQDLTWQEIQKINEKEESLKQELLKIYEQIFSEQVLFYWFDKRFVDQVEHIFEPELRTKFYKDHFFAFGRSKFILSCLILAKELVDNHEICKNYFDLIDFENRNDPLTLYSNNRCKKQKVIKNLIVRFSLNGGEFWNVLSNDYMANLKFSPENITEYFPFKSIIFHPLVSENGSIIKYKKASSHKKRVTTSQRQKIDSIINLNWCLKKSII</sequence>
<dbReference type="EMBL" id="JAOAOG010000317">
    <property type="protein sequence ID" value="KAJ6229836.1"/>
    <property type="molecule type" value="Genomic_DNA"/>
</dbReference>
<reference evidence="2" key="1">
    <citation type="submission" date="2022-08" db="EMBL/GenBank/DDBJ databases">
        <title>Novel sulfate-reducing endosymbionts in the free-living metamonad Anaeramoeba.</title>
        <authorList>
            <person name="Jerlstrom-Hultqvist J."/>
            <person name="Cepicka I."/>
            <person name="Gallot-Lavallee L."/>
            <person name="Salas-Leiva D."/>
            <person name="Curtis B.A."/>
            <person name="Zahonova K."/>
            <person name="Pipaliya S."/>
            <person name="Dacks J."/>
            <person name="Roger A.J."/>
        </authorList>
    </citation>
    <scope>NUCLEOTIDE SEQUENCE</scope>
    <source>
        <strain evidence="2">Schooner1</strain>
    </source>
</reference>
<dbReference type="Proteomes" id="UP001150062">
    <property type="component" value="Unassembled WGS sequence"/>
</dbReference>
<evidence type="ECO:0000313" key="2">
    <source>
        <dbReference type="EMBL" id="KAJ6229836.1"/>
    </source>
</evidence>
<name>A0ABQ8XB87_9EUKA</name>
<feature type="compositionally biased region" description="Polar residues" evidence="1">
    <location>
        <begin position="210"/>
        <end position="220"/>
    </location>
</feature>
<evidence type="ECO:0000313" key="3">
    <source>
        <dbReference type="Proteomes" id="UP001150062"/>
    </source>
</evidence>
<organism evidence="2 3">
    <name type="scientific">Anaeramoeba flamelloides</name>
    <dbReference type="NCBI Taxonomy" id="1746091"/>
    <lineage>
        <taxon>Eukaryota</taxon>
        <taxon>Metamonada</taxon>
        <taxon>Anaeramoebidae</taxon>
        <taxon>Anaeramoeba</taxon>
    </lineage>
</organism>
<evidence type="ECO:0000256" key="1">
    <source>
        <dbReference type="SAM" id="MobiDB-lite"/>
    </source>
</evidence>
<comment type="caution">
    <text evidence="2">The sequence shown here is derived from an EMBL/GenBank/DDBJ whole genome shotgun (WGS) entry which is preliminary data.</text>
</comment>
<feature type="region of interest" description="Disordered" evidence="1">
    <location>
        <begin position="162"/>
        <end position="195"/>
    </location>
</feature>
<protein>
    <submittedName>
        <fullName evidence="2">Uncharacterized protein</fullName>
    </submittedName>
</protein>
<keyword evidence="3" id="KW-1185">Reference proteome</keyword>